<accession>A0AAD1Y0V7</accession>
<protein>
    <submittedName>
        <fullName evidence="1">Uncharacterized protein</fullName>
    </submittedName>
</protein>
<reference evidence="1" key="1">
    <citation type="submission" date="2023-07" db="EMBL/GenBank/DDBJ databases">
        <authorList>
            <consortium name="AG Swart"/>
            <person name="Singh M."/>
            <person name="Singh A."/>
            <person name="Seah K."/>
            <person name="Emmerich C."/>
        </authorList>
    </citation>
    <scope>NUCLEOTIDE SEQUENCE</scope>
    <source>
        <strain evidence="1">DP1</strain>
    </source>
</reference>
<proteinExistence type="predicted"/>
<organism evidence="1 2">
    <name type="scientific">Euplotes crassus</name>
    <dbReference type="NCBI Taxonomy" id="5936"/>
    <lineage>
        <taxon>Eukaryota</taxon>
        <taxon>Sar</taxon>
        <taxon>Alveolata</taxon>
        <taxon>Ciliophora</taxon>
        <taxon>Intramacronucleata</taxon>
        <taxon>Spirotrichea</taxon>
        <taxon>Hypotrichia</taxon>
        <taxon>Euplotida</taxon>
        <taxon>Euplotidae</taxon>
        <taxon>Moneuplotes</taxon>
    </lineage>
</organism>
<gene>
    <name evidence="1" type="ORF">ECRASSUSDP1_LOCUS24071</name>
</gene>
<evidence type="ECO:0000313" key="2">
    <source>
        <dbReference type="Proteomes" id="UP001295684"/>
    </source>
</evidence>
<comment type="caution">
    <text evidence="1">The sequence shown here is derived from an EMBL/GenBank/DDBJ whole genome shotgun (WGS) entry which is preliminary data.</text>
</comment>
<keyword evidence="2" id="KW-1185">Reference proteome</keyword>
<name>A0AAD1Y0V7_EUPCR</name>
<dbReference type="AlphaFoldDB" id="A0AAD1Y0V7"/>
<evidence type="ECO:0000313" key="1">
    <source>
        <dbReference type="EMBL" id="CAI2382593.1"/>
    </source>
</evidence>
<sequence>MKLDRHQHLKANRERIRDWFRLWRHSRAPGYVDHSKDASGREYGFGHSAYVLSKMNDLRMWTITFAPNNAQPLQRVQEMHKINSEFQYIQYRIQWRRVLPLIIGIGFFSRVVFKNTLLNKGEDDVFEMSWRDVYILNK</sequence>
<dbReference type="Proteomes" id="UP001295684">
    <property type="component" value="Unassembled WGS sequence"/>
</dbReference>
<dbReference type="EMBL" id="CAMPGE010024778">
    <property type="protein sequence ID" value="CAI2382593.1"/>
    <property type="molecule type" value="Genomic_DNA"/>
</dbReference>